<evidence type="ECO:0000313" key="5">
    <source>
        <dbReference type="Proteomes" id="UP000292302"/>
    </source>
</evidence>
<dbReference type="RefSeq" id="WP_131179828.1">
    <property type="nucleotide sequence ID" value="NZ_QJUI01000007.1"/>
</dbReference>
<keyword evidence="5" id="KW-1185">Reference proteome</keyword>
<accession>A0A4Q9QPU9</accession>
<keyword evidence="1" id="KW-0812">Transmembrane</keyword>
<dbReference type="Proteomes" id="UP000292302">
    <property type="component" value="Unassembled WGS sequence"/>
</dbReference>
<comment type="caution">
    <text evidence="4">The sequence shown here is derived from an EMBL/GenBank/DDBJ whole genome shotgun (WGS) entry which is preliminary data.</text>
</comment>
<dbReference type="EMBL" id="QJUI01000007">
    <property type="protein sequence ID" value="TBU80758.1"/>
    <property type="molecule type" value="Genomic_DNA"/>
</dbReference>
<dbReference type="Pfam" id="PF16220">
    <property type="entry name" value="DUF4880"/>
    <property type="match status" value="1"/>
</dbReference>
<dbReference type="Gene3D" id="2.60.120.1440">
    <property type="match status" value="1"/>
</dbReference>
<gene>
    <name evidence="4" type="ORF">DNK06_09705</name>
</gene>
<dbReference type="PIRSF" id="PIRSF018266">
    <property type="entry name" value="FecR"/>
    <property type="match status" value="1"/>
</dbReference>
<feature type="transmembrane region" description="Helical" evidence="1">
    <location>
        <begin position="83"/>
        <end position="100"/>
    </location>
</feature>
<keyword evidence="1" id="KW-0472">Membrane</keyword>
<name>A0A4Q9QPU9_9GAMM</name>
<dbReference type="InterPro" id="IPR032623">
    <property type="entry name" value="FecR_N"/>
</dbReference>
<dbReference type="InterPro" id="IPR006860">
    <property type="entry name" value="FecR"/>
</dbReference>
<evidence type="ECO:0000313" key="4">
    <source>
        <dbReference type="EMBL" id="TBU80758.1"/>
    </source>
</evidence>
<keyword evidence="1" id="KW-1133">Transmembrane helix</keyword>
<dbReference type="Pfam" id="PF04773">
    <property type="entry name" value="FecR"/>
    <property type="match status" value="1"/>
</dbReference>
<dbReference type="OrthoDB" id="1099576at2"/>
<dbReference type="AlphaFoldDB" id="A0A4Q9QPU9"/>
<organism evidence="4 5">
    <name type="scientific">Phytopseudomonas daroniae</name>
    <dbReference type="NCBI Taxonomy" id="2487519"/>
    <lineage>
        <taxon>Bacteria</taxon>
        <taxon>Pseudomonadati</taxon>
        <taxon>Pseudomonadota</taxon>
        <taxon>Gammaproteobacteria</taxon>
        <taxon>Pseudomonadales</taxon>
        <taxon>Pseudomonadaceae</taxon>
        <taxon>Phytopseudomonas</taxon>
    </lineage>
</organism>
<reference evidence="4 5" key="1">
    <citation type="submission" date="2018-06" db="EMBL/GenBank/DDBJ databases">
        <title>Three novel Pseudomonas species isolated from symptomatic oak.</title>
        <authorList>
            <person name="Bueno-Gonzalez V."/>
            <person name="Brady C."/>
        </authorList>
    </citation>
    <scope>NUCLEOTIDE SEQUENCE [LARGE SCALE GENOMIC DNA]</scope>
    <source>
        <strain evidence="4 5">P9A</strain>
    </source>
</reference>
<feature type="domain" description="FecR N-terminal" evidence="3">
    <location>
        <begin position="11"/>
        <end position="49"/>
    </location>
</feature>
<dbReference type="InterPro" id="IPR012373">
    <property type="entry name" value="Ferrdict_sens_TM"/>
</dbReference>
<dbReference type="GO" id="GO:0016989">
    <property type="term" value="F:sigma factor antagonist activity"/>
    <property type="evidence" value="ECO:0007669"/>
    <property type="project" value="TreeGrafter"/>
</dbReference>
<protein>
    <submittedName>
        <fullName evidence="4">Iron dicitrate transport regulator FecR</fullName>
    </submittedName>
</protein>
<dbReference type="PANTHER" id="PTHR30273">
    <property type="entry name" value="PERIPLASMIC SIGNAL SENSOR AND SIGMA FACTOR ACTIVATOR FECR-RELATED"/>
    <property type="match status" value="1"/>
</dbReference>
<evidence type="ECO:0000256" key="1">
    <source>
        <dbReference type="SAM" id="Phobius"/>
    </source>
</evidence>
<feature type="domain" description="FecR protein" evidence="2">
    <location>
        <begin position="109"/>
        <end position="201"/>
    </location>
</feature>
<sequence length="318" mass="34666">MSAIPDTILAQAAEWLVQVDAEPASQADFAAWRAAAPQHEAAARNLERMIEQIGALPAAPAQAALRATRQVDRRRGLKRSASALLLCAALLLPAALFLQANPPGYLLADIRTGSGQWHGQVLEDGTQLTLNGHSAVNLAFDRERRTLHLLQGEILVEVASDAARPFVVETAHGSIRALGTRFVVASHDHATQLDMLESRVEVRSGGDTVQVGAGQRLRLDERGIGPLSGFDAHEQEQAWHQHQLLVEDRPLPEVLAALARQRPGYLLFDGDALAHLRVSAVLPLDNPDQALRLLARSFPLQIRHFSPWLVQVRLTQGN</sequence>
<evidence type="ECO:0000259" key="2">
    <source>
        <dbReference type="Pfam" id="PF04773"/>
    </source>
</evidence>
<proteinExistence type="predicted"/>
<evidence type="ECO:0000259" key="3">
    <source>
        <dbReference type="Pfam" id="PF16220"/>
    </source>
</evidence>
<dbReference type="PANTHER" id="PTHR30273:SF2">
    <property type="entry name" value="PROTEIN FECR"/>
    <property type="match status" value="1"/>
</dbReference>